<dbReference type="GO" id="GO:0005351">
    <property type="term" value="F:carbohydrate:proton symporter activity"/>
    <property type="evidence" value="ECO:0007669"/>
    <property type="project" value="TreeGrafter"/>
</dbReference>
<dbReference type="STRING" id="1230097.A0A423XG66"/>
<feature type="transmembrane region" description="Helical" evidence="6">
    <location>
        <begin position="505"/>
        <end position="524"/>
    </location>
</feature>
<dbReference type="AlphaFoldDB" id="A0A423XG66"/>
<dbReference type="OrthoDB" id="6133115at2759"/>
<feature type="transmembrane region" description="Helical" evidence="6">
    <location>
        <begin position="397"/>
        <end position="415"/>
    </location>
</feature>
<name>A0A423XG66_9PEZI</name>
<keyword evidence="4 6" id="KW-1133">Transmembrane helix</keyword>
<feature type="transmembrane region" description="Helical" evidence="6">
    <location>
        <begin position="241"/>
        <end position="261"/>
    </location>
</feature>
<evidence type="ECO:0000256" key="6">
    <source>
        <dbReference type="SAM" id="Phobius"/>
    </source>
</evidence>
<keyword evidence="5 6" id="KW-0472">Membrane</keyword>
<dbReference type="Gene3D" id="1.20.1250.20">
    <property type="entry name" value="MFS general substrate transporter like domains"/>
    <property type="match status" value="1"/>
</dbReference>
<evidence type="ECO:0000256" key="2">
    <source>
        <dbReference type="ARBA" id="ARBA00010992"/>
    </source>
</evidence>
<dbReference type="InterPro" id="IPR005828">
    <property type="entry name" value="MFS_sugar_transport-like"/>
</dbReference>
<feature type="transmembrane region" description="Helical" evidence="6">
    <location>
        <begin position="68"/>
        <end position="92"/>
    </location>
</feature>
<feature type="domain" description="Major facilitator superfamily (MFS) profile" evidence="7">
    <location>
        <begin position="70"/>
        <end position="529"/>
    </location>
</feature>
<dbReference type="PANTHER" id="PTHR48022">
    <property type="entry name" value="PLASTIDIC GLUCOSE TRANSPORTER 4"/>
    <property type="match status" value="1"/>
</dbReference>
<evidence type="ECO:0000256" key="1">
    <source>
        <dbReference type="ARBA" id="ARBA00004141"/>
    </source>
</evidence>
<dbReference type="GO" id="GO:0016020">
    <property type="term" value="C:membrane"/>
    <property type="evidence" value="ECO:0007669"/>
    <property type="project" value="UniProtKB-SubCell"/>
</dbReference>
<proteinExistence type="inferred from homology"/>
<comment type="caution">
    <text evidence="8">The sequence shown here is derived from an EMBL/GenBank/DDBJ whole genome shotgun (WGS) entry which is preliminary data.</text>
</comment>
<evidence type="ECO:0000259" key="7">
    <source>
        <dbReference type="PROSITE" id="PS50850"/>
    </source>
</evidence>
<reference evidence="8 9" key="1">
    <citation type="submission" date="2015-09" db="EMBL/GenBank/DDBJ databases">
        <title>Host preference determinants of Valsa canker pathogens revealed by comparative genomics.</title>
        <authorList>
            <person name="Yin Z."/>
            <person name="Huang L."/>
        </authorList>
    </citation>
    <scope>NUCLEOTIDE SEQUENCE [LARGE SCALE GENOMIC DNA]</scope>
    <source>
        <strain evidence="8 9">SXYLt</strain>
    </source>
</reference>
<feature type="transmembrane region" description="Helical" evidence="6">
    <location>
        <begin position="169"/>
        <end position="190"/>
    </location>
</feature>
<dbReference type="InterPro" id="IPR036259">
    <property type="entry name" value="MFS_trans_sf"/>
</dbReference>
<organism evidence="8 9">
    <name type="scientific">Cytospora leucostoma</name>
    <dbReference type="NCBI Taxonomy" id="1230097"/>
    <lineage>
        <taxon>Eukaryota</taxon>
        <taxon>Fungi</taxon>
        <taxon>Dikarya</taxon>
        <taxon>Ascomycota</taxon>
        <taxon>Pezizomycotina</taxon>
        <taxon>Sordariomycetes</taxon>
        <taxon>Sordariomycetidae</taxon>
        <taxon>Diaporthales</taxon>
        <taxon>Cytosporaceae</taxon>
        <taxon>Cytospora</taxon>
    </lineage>
</organism>
<keyword evidence="3 6" id="KW-0812">Transmembrane</keyword>
<sequence length="577" mass="63085">MSSEKTRDDVQHGITAADVHYPVVAEGTGKTLDEAHGAKAKEVRNAEFYAAITESKIERWSKSSIEMYFAVFIAFCCACANGYDGSLMGSIIAMKPFMDTFNTTLSGEKVAVITSLYSVGSIVTAPAAAAISDKWGRRIAMFIGGVVIIVGSIIACTSNEIAQLTVGRFVLGAGIAIMTVGAPAYAIEIAPAHWRGRCTDVHKHKTNSSPGFYNCGWFGGSIPAAFVTFGCSYITDDWSWRIPLLLQCFTCIIVIIAVFFLPESPRFMMANGREEEAIEFLVKYHGNGDPSSRLVMLEIEEMREGIQNDGLDKVWWDYRPFLLEHNGRWRFLQVLMMSVFGQFSGNGLGYFNATIFDGIGIKTTAQQLGFNVLNSCLSAIGAGIGVSYSDRMPRRTVLIYGTLVCAVMLAINGGTSAGVAQHSDSEGNLDPNYKAYGQAALAFYFLFNTIYSFTYTPLQGIIPAEALDTNRRAKGLATSGVIVGLFGFINQFAGPIALGNIKYKYIFIFVGWDLVEAVLWYFFGSPYSVESQGRTLEQLEWVYNQPKPVKASLTVEKVVVQADGKVTEKIVEESQSA</sequence>
<accession>A0A423XG66</accession>
<evidence type="ECO:0000313" key="9">
    <source>
        <dbReference type="Proteomes" id="UP000285146"/>
    </source>
</evidence>
<dbReference type="PROSITE" id="PS00216">
    <property type="entry name" value="SUGAR_TRANSPORT_1"/>
    <property type="match status" value="1"/>
</dbReference>
<evidence type="ECO:0000256" key="5">
    <source>
        <dbReference type="ARBA" id="ARBA00023136"/>
    </source>
</evidence>
<dbReference type="InterPro" id="IPR050360">
    <property type="entry name" value="MFS_Sugar_Transporters"/>
</dbReference>
<feature type="transmembrane region" description="Helical" evidence="6">
    <location>
        <begin position="475"/>
        <end position="493"/>
    </location>
</feature>
<dbReference type="InterPro" id="IPR005829">
    <property type="entry name" value="Sugar_transporter_CS"/>
</dbReference>
<evidence type="ECO:0000256" key="3">
    <source>
        <dbReference type="ARBA" id="ARBA00022692"/>
    </source>
</evidence>
<protein>
    <recommendedName>
        <fullName evidence="7">Major facilitator superfamily (MFS) profile domain-containing protein</fullName>
    </recommendedName>
</protein>
<comment type="subcellular location">
    <subcellularLocation>
        <location evidence="1">Membrane</location>
        <topology evidence="1">Multi-pass membrane protein</topology>
    </subcellularLocation>
</comment>
<gene>
    <name evidence="8" type="ORF">VPNG_02982</name>
</gene>
<feature type="transmembrane region" description="Helical" evidence="6">
    <location>
        <begin position="112"/>
        <end position="132"/>
    </location>
</feature>
<dbReference type="InParanoid" id="A0A423XG66"/>
<feature type="transmembrane region" description="Helical" evidence="6">
    <location>
        <begin position="139"/>
        <end position="157"/>
    </location>
</feature>
<dbReference type="FunFam" id="1.20.1250.20:FF:000217">
    <property type="entry name" value="MFS lactose permease, putative"/>
    <property type="match status" value="1"/>
</dbReference>
<dbReference type="Proteomes" id="UP000285146">
    <property type="component" value="Unassembled WGS sequence"/>
</dbReference>
<feature type="transmembrane region" description="Helical" evidence="6">
    <location>
        <begin position="435"/>
        <end position="454"/>
    </location>
</feature>
<comment type="similarity">
    <text evidence="2">Belongs to the major facilitator superfamily. Sugar transporter (TC 2.A.1.1) family.</text>
</comment>
<dbReference type="InterPro" id="IPR020846">
    <property type="entry name" value="MFS_dom"/>
</dbReference>
<dbReference type="PROSITE" id="PS50850">
    <property type="entry name" value="MFS"/>
    <property type="match status" value="1"/>
</dbReference>
<dbReference type="SUPFAM" id="SSF103473">
    <property type="entry name" value="MFS general substrate transporter"/>
    <property type="match status" value="1"/>
</dbReference>
<dbReference type="PANTHER" id="PTHR48022:SF36">
    <property type="entry name" value="LACTOSE PERMEASE, PUTATIVE (AFU_ORTHOLOGUE AFUA_1G17310)-RELATED"/>
    <property type="match status" value="1"/>
</dbReference>
<dbReference type="Pfam" id="PF00083">
    <property type="entry name" value="Sugar_tr"/>
    <property type="match status" value="1"/>
</dbReference>
<feature type="transmembrane region" description="Helical" evidence="6">
    <location>
        <begin position="211"/>
        <end position="235"/>
    </location>
</feature>
<dbReference type="EMBL" id="LKEB01000010">
    <property type="protein sequence ID" value="ROW15192.1"/>
    <property type="molecule type" value="Genomic_DNA"/>
</dbReference>
<evidence type="ECO:0000313" key="8">
    <source>
        <dbReference type="EMBL" id="ROW15192.1"/>
    </source>
</evidence>
<keyword evidence="9" id="KW-1185">Reference proteome</keyword>
<evidence type="ECO:0000256" key="4">
    <source>
        <dbReference type="ARBA" id="ARBA00022989"/>
    </source>
</evidence>